<organism evidence="2 3">
    <name type="scientific">Cyanidioschyzon merolae (strain NIES-3377 / 10D)</name>
    <name type="common">Unicellular red alga</name>
    <dbReference type="NCBI Taxonomy" id="280699"/>
    <lineage>
        <taxon>Eukaryota</taxon>
        <taxon>Rhodophyta</taxon>
        <taxon>Bangiophyceae</taxon>
        <taxon>Cyanidiales</taxon>
        <taxon>Cyanidiaceae</taxon>
        <taxon>Cyanidioschyzon</taxon>
    </lineage>
</organism>
<dbReference type="Proteomes" id="UP000007014">
    <property type="component" value="Chromosome 10"/>
</dbReference>
<evidence type="ECO:0000256" key="1">
    <source>
        <dbReference type="SAM" id="MobiDB-lite"/>
    </source>
</evidence>
<name>M1V836_CYAM1</name>
<protein>
    <submittedName>
        <fullName evidence="2">Uncharacterized protein</fullName>
    </submittedName>
</protein>
<feature type="region of interest" description="Disordered" evidence="1">
    <location>
        <begin position="295"/>
        <end position="317"/>
    </location>
</feature>
<dbReference type="HOGENOM" id="CLU_878130_0_0_1"/>
<accession>M1V836</accession>
<reference evidence="2 3" key="2">
    <citation type="journal article" date="2007" name="BMC Biol.">
        <title>A 100%-complete sequence reveals unusually simple genomic features in the hot-spring red alga Cyanidioschyzon merolae.</title>
        <authorList>
            <person name="Nozaki H."/>
            <person name="Takano H."/>
            <person name="Misumi O."/>
            <person name="Terasawa K."/>
            <person name="Matsuzaki M."/>
            <person name="Maruyama S."/>
            <person name="Nishida K."/>
            <person name="Yagisawa F."/>
            <person name="Yoshida Y."/>
            <person name="Fujiwara T."/>
            <person name="Takio S."/>
            <person name="Tamura K."/>
            <person name="Chung S.J."/>
            <person name="Nakamura S."/>
            <person name="Kuroiwa H."/>
            <person name="Tanaka K."/>
            <person name="Sato N."/>
            <person name="Kuroiwa T."/>
        </authorList>
    </citation>
    <scope>NUCLEOTIDE SEQUENCE [LARGE SCALE GENOMIC DNA]</scope>
    <source>
        <strain evidence="2 3">10D</strain>
    </source>
</reference>
<dbReference type="KEGG" id="cme:CYME_CMJ145C"/>
<dbReference type="AlphaFoldDB" id="M1V836"/>
<dbReference type="GeneID" id="16993935"/>
<dbReference type="OrthoDB" id="1232at2759"/>
<reference evidence="2 3" key="1">
    <citation type="journal article" date="2004" name="Nature">
        <title>Genome sequence of the ultrasmall unicellular red alga Cyanidioschyzon merolae 10D.</title>
        <authorList>
            <person name="Matsuzaki M."/>
            <person name="Misumi O."/>
            <person name="Shin-i T."/>
            <person name="Maruyama S."/>
            <person name="Takahara M."/>
            <person name="Miyagishima S."/>
            <person name="Mori T."/>
            <person name="Nishida K."/>
            <person name="Yagisawa F."/>
            <person name="Nishida K."/>
            <person name="Yoshida Y."/>
            <person name="Nishimura Y."/>
            <person name="Nakao S."/>
            <person name="Kobayashi T."/>
            <person name="Momoyama Y."/>
            <person name="Higashiyama T."/>
            <person name="Minoda A."/>
            <person name="Sano M."/>
            <person name="Nomoto H."/>
            <person name="Oishi K."/>
            <person name="Hayashi H."/>
            <person name="Ohta F."/>
            <person name="Nishizaka S."/>
            <person name="Haga S."/>
            <person name="Miura S."/>
            <person name="Morishita T."/>
            <person name="Kabeya Y."/>
            <person name="Terasawa K."/>
            <person name="Suzuki Y."/>
            <person name="Ishii Y."/>
            <person name="Asakawa S."/>
            <person name="Takano H."/>
            <person name="Ohta N."/>
            <person name="Kuroiwa H."/>
            <person name="Tanaka K."/>
            <person name="Shimizu N."/>
            <person name="Sugano S."/>
            <person name="Sato N."/>
            <person name="Nozaki H."/>
            <person name="Ogasawara N."/>
            <person name="Kohara Y."/>
            <person name="Kuroiwa T."/>
        </authorList>
    </citation>
    <scope>NUCLEOTIDE SEQUENCE [LARGE SCALE GENOMIC DNA]</scope>
    <source>
        <strain evidence="2 3">10D</strain>
    </source>
</reference>
<feature type="region of interest" description="Disordered" evidence="1">
    <location>
        <begin position="75"/>
        <end position="111"/>
    </location>
</feature>
<dbReference type="OMA" id="AYASKTH"/>
<keyword evidence="3" id="KW-1185">Reference proteome</keyword>
<dbReference type="Gramene" id="CMJ145CT">
    <property type="protein sequence ID" value="CMJ145CT"/>
    <property type="gene ID" value="CMJ145C"/>
</dbReference>
<evidence type="ECO:0000313" key="3">
    <source>
        <dbReference type="Proteomes" id="UP000007014"/>
    </source>
</evidence>
<gene>
    <name evidence="2" type="ORF">CYME_CMJ145C</name>
</gene>
<proteinExistence type="predicted"/>
<sequence>MSQQRALGLQPQAIAAALPENVWDPLRHEDADPFWREIEPFFSPITVESLSYMRESDTMNDGPDTDLLVPTADAENVVPNGEPGESAPETRQPERRRRRPEATSSGGSAVDHSEKWTVERLLRARLNSYPFFQRVAAAFVELPSTGDAPASAMRNKGSGPEDLFWSGPADSQLLDEYHRILEIRVTNELQSIGLIDDTDADELQSEMRLLQWQLRNAKARNRSIRSWSYSDWNRVLKAQGKARELEQGNQNLQILYLERAIRKCRRNRRMRQRFERVLKLLFPSHRIGNLNLQRRTEPAAGAHTEQKTLPAGAENSP</sequence>
<dbReference type="EMBL" id="AP006492">
    <property type="protein sequence ID" value="BAM80274.1"/>
    <property type="molecule type" value="Genomic_DNA"/>
</dbReference>
<evidence type="ECO:0000313" key="2">
    <source>
        <dbReference type="EMBL" id="BAM80274.1"/>
    </source>
</evidence>
<dbReference type="RefSeq" id="XP_005534881.1">
    <property type="nucleotide sequence ID" value="XM_005534824.1"/>
</dbReference>